<dbReference type="RefSeq" id="WP_026318453.1">
    <property type="nucleotide sequence ID" value="NZ_AP025562.1"/>
</dbReference>
<evidence type="ECO:0000256" key="3">
    <source>
        <dbReference type="PIRSR" id="PIRSR001359-3"/>
    </source>
</evidence>
<gene>
    <name evidence="4" type="ORF">B5G41_06805</name>
</gene>
<dbReference type="Pfam" id="PF01116">
    <property type="entry name" value="F_bP_aldolase"/>
    <property type="match status" value="1"/>
</dbReference>
<dbReference type="PIRSF" id="PIRSF001359">
    <property type="entry name" value="F_bP_aldolase_II"/>
    <property type="match status" value="1"/>
</dbReference>
<dbReference type="Proteomes" id="UP000195772">
    <property type="component" value="Unassembled WGS sequence"/>
</dbReference>
<evidence type="ECO:0000313" key="4">
    <source>
        <dbReference type="EMBL" id="OUN03395.1"/>
    </source>
</evidence>
<feature type="binding site" evidence="3">
    <location>
        <position position="182"/>
    </location>
    <ligand>
        <name>Zn(2+)</name>
        <dbReference type="ChEBI" id="CHEBI:29105"/>
        <label>1</label>
        <note>catalytic</note>
    </ligand>
</feature>
<feature type="binding site" evidence="2">
    <location>
        <begin position="211"/>
        <end position="213"/>
    </location>
    <ligand>
        <name>dihydroxyacetone phosphate</name>
        <dbReference type="ChEBI" id="CHEBI:57642"/>
    </ligand>
</feature>
<protein>
    <recommendedName>
        <fullName evidence="6">Class II fructose-bisphosphate aldolase</fullName>
    </recommendedName>
</protein>
<dbReference type="AlphaFoldDB" id="A0A1Y3QWD1"/>
<accession>A0A1Y3QWD1</accession>
<reference evidence="5" key="1">
    <citation type="submission" date="2017-04" db="EMBL/GenBank/DDBJ databases">
        <title>Function of individual gut microbiota members based on whole genome sequencing of pure cultures obtained from chicken caecum.</title>
        <authorList>
            <person name="Medvecky M."/>
            <person name="Cejkova D."/>
            <person name="Polansky O."/>
            <person name="Karasova D."/>
            <person name="Kubasova T."/>
            <person name="Cizek A."/>
            <person name="Rychlik I."/>
        </authorList>
    </citation>
    <scope>NUCLEOTIDE SEQUENCE [LARGE SCALE GENOMIC DNA]</scope>
    <source>
        <strain evidence="5">An90</strain>
    </source>
</reference>
<evidence type="ECO:0000256" key="2">
    <source>
        <dbReference type="PIRSR" id="PIRSR001359-2"/>
    </source>
</evidence>
<dbReference type="Gene3D" id="3.20.20.70">
    <property type="entry name" value="Aldolase class I"/>
    <property type="match status" value="1"/>
</dbReference>
<evidence type="ECO:0000313" key="5">
    <source>
        <dbReference type="Proteomes" id="UP000195772"/>
    </source>
</evidence>
<keyword evidence="3" id="KW-0479">Metal-binding</keyword>
<evidence type="ECO:0008006" key="6">
    <source>
        <dbReference type="Google" id="ProtNLM"/>
    </source>
</evidence>
<feature type="binding site" evidence="3">
    <location>
        <position position="103"/>
    </location>
    <ligand>
        <name>Zn(2+)</name>
        <dbReference type="ChEBI" id="CHEBI:29105"/>
        <label>2</label>
    </ligand>
</feature>
<feature type="active site" description="Proton donor" evidence="1">
    <location>
        <position position="81"/>
    </location>
</feature>
<evidence type="ECO:0000256" key="1">
    <source>
        <dbReference type="PIRSR" id="PIRSR001359-1"/>
    </source>
</evidence>
<dbReference type="InterPro" id="IPR013785">
    <property type="entry name" value="Aldolase_TIM"/>
</dbReference>
<dbReference type="EMBL" id="NFHB01000004">
    <property type="protein sequence ID" value="OUN03395.1"/>
    <property type="molecule type" value="Genomic_DNA"/>
</dbReference>
<feature type="binding site" evidence="3">
    <location>
        <position position="82"/>
    </location>
    <ligand>
        <name>Zn(2+)</name>
        <dbReference type="ChEBI" id="CHEBI:29105"/>
        <label>1</label>
        <note>catalytic</note>
    </ligand>
</feature>
<dbReference type="GO" id="GO:0008270">
    <property type="term" value="F:zinc ion binding"/>
    <property type="evidence" value="ECO:0007669"/>
    <property type="project" value="InterPro"/>
</dbReference>
<dbReference type="GO" id="GO:0016832">
    <property type="term" value="F:aldehyde-lyase activity"/>
    <property type="evidence" value="ECO:0007669"/>
    <property type="project" value="InterPro"/>
</dbReference>
<feature type="binding site" evidence="2">
    <location>
        <position position="183"/>
    </location>
    <ligand>
        <name>dihydroxyacetone phosphate</name>
        <dbReference type="ChEBI" id="CHEBI:57642"/>
    </ligand>
</feature>
<dbReference type="eggNOG" id="COG0191">
    <property type="taxonomic scope" value="Bacteria"/>
</dbReference>
<dbReference type="PANTHER" id="PTHR30304">
    <property type="entry name" value="D-TAGATOSE-1,6-BISPHOSPHATE ALDOLASE"/>
    <property type="match status" value="1"/>
</dbReference>
<comment type="cofactor">
    <cofactor evidence="3">
        <name>Zn(2+)</name>
        <dbReference type="ChEBI" id="CHEBI:29105"/>
    </cofactor>
    <text evidence="3">Binds 2 Zn(2+) ions per subunit. One is catalytic and the other provides a structural contribution.</text>
</comment>
<organism evidence="4 5">
    <name type="scientific">Alistipes onderdonkii</name>
    <dbReference type="NCBI Taxonomy" id="328813"/>
    <lineage>
        <taxon>Bacteria</taxon>
        <taxon>Pseudomonadati</taxon>
        <taxon>Bacteroidota</taxon>
        <taxon>Bacteroidia</taxon>
        <taxon>Bacteroidales</taxon>
        <taxon>Rikenellaceae</taxon>
        <taxon>Alistipes</taxon>
    </lineage>
</organism>
<feature type="binding site" evidence="3">
    <location>
        <position position="133"/>
    </location>
    <ligand>
        <name>Zn(2+)</name>
        <dbReference type="ChEBI" id="CHEBI:29105"/>
        <label>2</label>
    </ligand>
</feature>
<keyword evidence="3" id="KW-0862">Zinc</keyword>
<dbReference type="CDD" id="cd00947">
    <property type="entry name" value="TBP_aldolase_IIB"/>
    <property type="match status" value="1"/>
</dbReference>
<feature type="binding site" evidence="3">
    <location>
        <position position="210"/>
    </location>
    <ligand>
        <name>Zn(2+)</name>
        <dbReference type="ChEBI" id="CHEBI:29105"/>
        <label>1</label>
        <note>catalytic</note>
    </ligand>
</feature>
<dbReference type="OrthoDB" id="9803995at2"/>
<dbReference type="NCBIfam" id="TIGR00167">
    <property type="entry name" value="cbbA"/>
    <property type="match status" value="1"/>
</dbReference>
<dbReference type="PANTHER" id="PTHR30304:SF0">
    <property type="entry name" value="D-TAGATOSE-1,6-BISPHOSPHATE ALDOLASE SUBUNIT GATY-RELATED"/>
    <property type="match status" value="1"/>
</dbReference>
<feature type="binding site" evidence="2">
    <location>
        <begin position="232"/>
        <end position="235"/>
    </location>
    <ligand>
        <name>dihydroxyacetone phosphate</name>
        <dbReference type="ChEBI" id="CHEBI:57642"/>
    </ligand>
</feature>
<dbReference type="SUPFAM" id="SSF51569">
    <property type="entry name" value="Aldolase"/>
    <property type="match status" value="1"/>
</dbReference>
<dbReference type="GO" id="GO:0005975">
    <property type="term" value="P:carbohydrate metabolic process"/>
    <property type="evidence" value="ECO:0007669"/>
    <property type="project" value="InterPro"/>
</dbReference>
<sequence length="285" mass="30293">MLTPFREIIRDAHRRHYAVGAFNCLSVENVMGAIAAAEELRAPVILQLAEVQFPGAPMELMAPVFLQAARDAKIPVAVHLDHGQSPETCIRAIRAGFSSVMFDGAGLPLEENIAQTRLVARLAHAAGVDVEAELGRVGDTGSGGEGTGDATTADIFTDVEESARFIAETGTDALAIAIGNLHGRYTATPRLNIGRLREINARNGIPLVLHGGSGTSEEDFKACIRNGICKINVATAIQLEATDEIRSYLAADGAPNYIDLKSRITEASKKVVAAHIRLFESDGKA</sequence>
<dbReference type="InterPro" id="IPR050246">
    <property type="entry name" value="Class_II_FBP_aldolase"/>
</dbReference>
<dbReference type="InterPro" id="IPR000771">
    <property type="entry name" value="FBA_II"/>
</dbReference>
<comment type="caution">
    <text evidence="4">The sequence shown here is derived from an EMBL/GenBank/DDBJ whole genome shotgun (WGS) entry which is preliminary data.</text>
</comment>
<proteinExistence type="predicted"/>
<name>A0A1Y3QWD1_9BACT</name>